<gene>
    <name evidence="3" type="ORF">QBC34DRAFT_464339</name>
</gene>
<dbReference type="EMBL" id="MU865941">
    <property type="protein sequence ID" value="KAK4448654.1"/>
    <property type="molecule type" value="Genomic_DNA"/>
</dbReference>
<feature type="region of interest" description="Disordered" evidence="1">
    <location>
        <begin position="644"/>
        <end position="673"/>
    </location>
</feature>
<sequence length="893" mass="101093">MDRLKVLRHKFNELKTEASKLSHLTPPLPDAYEYARLPTDPGTAFIRVFELLPSGSHSSHALLQGRLIPIDIAADPAPSYDALSYSWGRDIPTGRFQDLGAIIINPTKYRRIGGVERLPRGDPGHRPILCDGKTLFTQPNLHDFLLRMARHPTISTRRIWIDAICIQQDEDDPSAKREKLAQLAIMGRIYSGAEAVYVWLGESRHVSARFVDYLRDLGPDFDVRPASSSVSGGDQGKGKGMEREEYLPYLQENDILEMVSRAPDTTARALRAWGLSPEATVLSWLNTMRKVNEPTRALVKVLARDYFQRAWVVQELTLARRLLFLLGDMEISQEHLLRGVSVLKSMERGDADIAGFGFNVLRLIPTTGHYALPHLLKAREDISRVRQVERDREASAPKDKVASLLGLVDEGMAETLMGYIQQDQEWDAFTHTYMGCAIELAKRNGWPYVLRLTKEQPLPSWVPDLRVPLFPKPFDYFGCKHYRAATHVKPAVFELTGGQPGDRFQWTLSLSAAEIDTIVQETTMDALLRTMTGDIFKRLPLMQDRLGSPSTKLRRQFTEYISELCHGRDEEGFTGFMMKRWAPNMHAASMQGSHSEACVAPAAQLNQVHRPPPVFHETRAAFIAAHQSADYPLKQELWLNPTLSAEQESRSSDRGLTTLSDSDVHRRRVSASASQGNRTVYSGYWLRKYRADIKRQTGRDMPSIPMWRTRKVGETRPRSKSMPPLVLSVSNEKQGLERHILRGGRRFGHVRSPADADVDEPYTTAFEEEYQKQGGNMSRLPTMALLFRTAQENRDVRTAIKSIMRDRRLFRTERHGFMGVVHDCVRNGDVVVLLAGASTPFVLRPVEDEEGRRGDSRVKKYSLVGSAYVHGIMYGELMQRSPLRAVFKTIVLV</sequence>
<dbReference type="AlphaFoldDB" id="A0AAV9GIQ9"/>
<evidence type="ECO:0000313" key="4">
    <source>
        <dbReference type="Proteomes" id="UP001321760"/>
    </source>
</evidence>
<dbReference type="PANTHER" id="PTHR24148:SF64">
    <property type="entry name" value="HETEROKARYON INCOMPATIBILITY DOMAIN-CONTAINING PROTEIN"/>
    <property type="match status" value="1"/>
</dbReference>
<accession>A0AAV9GIQ9</accession>
<dbReference type="Pfam" id="PF26639">
    <property type="entry name" value="Het-6_barrel"/>
    <property type="match status" value="1"/>
</dbReference>
<evidence type="ECO:0000256" key="1">
    <source>
        <dbReference type="SAM" id="MobiDB-lite"/>
    </source>
</evidence>
<dbReference type="Proteomes" id="UP001321760">
    <property type="component" value="Unassembled WGS sequence"/>
</dbReference>
<dbReference type="InterPro" id="IPR010730">
    <property type="entry name" value="HET"/>
</dbReference>
<evidence type="ECO:0000313" key="3">
    <source>
        <dbReference type="EMBL" id="KAK4448654.1"/>
    </source>
</evidence>
<organism evidence="3 4">
    <name type="scientific">Podospora aff. communis PSN243</name>
    <dbReference type="NCBI Taxonomy" id="3040156"/>
    <lineage>
        <taxon>Eukaryota</taxon>
        <taxon>Fungi</taxon>
        <taxon>Dikarya</taxon>
        <taxon>Ascomycota</taxon>
        <taxon>Pezizomycotina</taxon>
        <taxon>Sordariomycetes</taxon>
        <taxon>Sordariomycetidae</taxon>
        <taxon>Sordariales</taxon>
        <taxon>Podosporaceae</taxon>
        <taxon>Podospora</taxon>
    </lineage>
</organism>
<dbReference type="PANTHER" id="PTHR24148">
    <property type="entry name" value="ANKYRIN REPEAT DOMAIN-CONTAINING PROTEIN 39 HOMOLOG-RELATED"/>
    <property type="match status" value="1"/>
</dbReference>
<proteinExistence type="predicted"/>
<evidence type="ECO:0000259" key="2">
    <source>
        <dbReference type="Pfam" id="PF06985"/>
    </source>
</evidence>
<reference evidence="3" key="1">
    <citation type="journal article" date="2023" name="Mol. Phylogenet. Evol.">
        <title>Genome-scale phylogeny and comparative genomics of the fungal order Sordariales.</title>
        <authorList>
            <person name="Hensen N."/>
            <person name="Bonometti L."/>
            <person name="Westerberg I."/>
            <person name="Brannstrom I.O."/>
            <person name="Guillou S."/>
            <person name="Cros-Aarteil S."/>
            <person name="Calhoun S."/>
            <person name="Haridas S."/>
            <person name="Kuo A."/>
            <person name="Mondo S."/>
            <person name="Pangilinan J."/>
            <person name="Riley R."/>
            <person name="LaButti K."/>
            <person name="Andreopoulos B."/>
            <person name="Lipzen A."/>
            <person name="Chen C."/>
            <person name="Yan M."/>
            <person name="Daum C."/>
            <person name="Ng V."/>
            <person name="Clum A."/>
            <person name="Steindorff A."/>
            <person name="Ohm R.A."/>
            <person name="Martin F."/>
            <person name="Silar P."/>
            <person name="Natvig D.O."/>
            <person name="Lalanne C."/>
            <person name="Gautier V."/>
            <person name="Ament-Velasquez S.L."/>
            <person name="Kruys A."/>
            <person name="Hutchinson M.I."/>
            <person name="Powell A.J."/>
            <person name="Barry K."/>
            <person name="Miller A.N."/>
            <person name="Grigoriev I.V."/>
            <person name="Debuchy R."/>
            <person name="Gladieux P."/>
            <person name="Hiltunen Thoren M."/>
            <person name="Johannesson H."/>
        </authorList>
    </citation>
    <scope>NUCLEOTIDE SEQUENCE</scope>
    <source>
        <strain evidence="3">PSN243</strain>
    </source>
</reference>
<name>A0AAV9GIQ9_9PEZI</name>
<dbReference type="InterPro" id="IPR052895">
    <property type="entry name" value="HetReg/Transcr_Mod"/>
</dbReference>
<reference evidence="3" key="2">
    <citation type="submission" date="2023-05" db="EMBL/GenBank/DDBJ databases">
        <authorList>
            <consortium name="Lawrence Berkeley National Laboratory"/>
            <person name="Steindorff A."/>
            <person name="Hensen N."/>
            <person name="Bonometti L."/>
            <person name="Westerberg I."/>
            <person name="Brannstrom I.O."/>
            <person name="Guillou S."/>
            <person name="Cros-Aarteil S."/>
            <person name="Calhoun S."/>
            <person name="Haridas S."/>
            <person name="Kuo A."/>
            <person name="Mondo S."/>
            <person name="Pangilinan J."/>
            <person name="Riley R."/>
            <person name="Labutti K."/>
            <person name="Andreopoulos B."/>
            <person name="Lipzen A."/>
            <person name="Chen C."/>
            <person name="Yanf M."/>
            <person name="Daum C."/>
            <person name="Ng V."/>
            <person name="Clum A."/>
            <person name="Ohm R."/>
            <person name="Martin F."/>
            <person name="Silar P."/>
            <person name="Natvig D."/>
            <person name="Lalanne C."/>
            <person name="Gautier V."/>
            <person name="Ament-Velasquez S.L."/>
            <person name="Kruys A."/>
            <person name="Hutchinson M.I."/>
            <person name="Powell A.J."/>
            <person name="Barry K."/>
            <person name="Miller A.N."/>
            <person name="Grigoriev I.V."/>
            <person name="Debuchy R."/>
            <person name="Gladieux P."/>
            <person name="Thoren M.H."/>
            <person name="Johannesson H."/>
        </authorList>
    </citation>
    <scope>NUCLEOTIDE SEQUENCE</scope>
    <source>
        <strain evidence="3">PSN243</strain>
    </source>
</reference>
<comment type="caution">
    <text evidence="3">The sequence shown here is derived from an EMBL/GenBank/DDBJ whole genome shotgun (WGS) entry which is preliminary data.</text>
</comment>
<feature type="domain" description="Heterokaryon incompatibility" evidence="2">
    <location>
        <begin position="80"/>
        <end position="315"/>
    </location>
</feature>
<keyword evidence="4" id="KW-1185">Reference proteome</keyword>
<dbReference type="Pfam" id="PF06985">
    <property type="entry name" value="HET"/>
    <property type="match status" value="1"/>
</dbReference>
<protein>
    <submittedName>
        <fullName evidence="3">Heterokaryon incompatibility protein-domain-containing protein</fullName>
    </submittedName>
</protein>